<dbReference type="Pfam" id="PF06013">
    <property type="entry name" value="WXG100"/>
    <property type="match status" value="1"/>
</dbReference>
<dbReference type="SUPFAM" id="SSF140453">
    <property type="entry name" value="EsxAB dimer-like"/>
    <property type="match status" value="1"/>
</dbReference>
<dbReference type="EMBL" id="VENP01000009">
    <property type="protein sequence ID" value="TNU76285.1"/>
    <property type="molecule type" value="Genomic_DNA"/>
</dbReference>
<dbReference type="Proteomes" id="UP000313849">
    <property type="component" value="Unassembled WGS sequence"/>
</dbReference>
<evidence type="ECO:0000256" key="1">
    <source>
        <dbReference type="RuleBase" id="RU362001"/>
    </source>
</evidence>
<keyword evidence="3" id="KW-1185">Reference proteome</keyword>
<dbReference type="InterPro" id="IPR036689">
    <property type="entry name" value="ESAT-6-like_sf"/>
</dbReference>
<organism evidence="2 3">
    <name type="scientific">Miniimonas arenae</name>
    <dbReference type="NCBI Taxonomy" id="676201"/>
    <lineage>
        <taxon>Bacteria</taxon>
        <taxon>Bacillati</taxon>
        <taxon>Actinomycetota</taxon>
        <taxon>Actinomycetes</taxon>
        <taxon>Micrococcales</taxon>
        <taxon>Beutenbergiaceae</taxon>
        <taxon>Miniimonas</taxon>
    </lineage>
</organism>
<dbReference type="NCBIfam" id="TIGR03930">
    <property type="entry name" value="WXG100_ESAT6"/>
    <property type="match status" value="1"/>
</dbReference>
<sequence>MTDQVYVDPDAIPKTATAVDQAQADLNTELTNLTTRLQELQWDGSSGDAVRRLMSQWFQGANKITQALTDFETNLTGSNTTYIGEDDAQAAIMNNIAGRLA</sequence>
<comment type="similarity">
    <text evidence="1">Belongs to the WXG100 family.</text>
</comment>
<comment type="caution">
    <text evidence="2">The sequence shown here is derived from an EMBL/GenBank/DDBJ whole genome shotgun (WGS) entry which is preliminary data.</text>
</comment>
<gene>
    <name evidence="2" type="ORF">FH969_04145</name>
</gene>
<accession>A0A5C5BF22</accession>
<evidence type="ECO:0000313" key="3">
    <source>
        <dbReference type="Proteomes" id="UP000313849"/>
    </source>
</evidence>
<name>A0A5C5BF22_9MICO</name>
<protein>
    <recommendedName>
        <fullName evidence="1">ESAT-6-like protein</fullName>
    </recommendedName>
</protein>
<evidence type="ECO:0000313" key="2">
    <source>
        <dbReference type="EMBL" id="TNU76285.1"/>
    </source>
</evidence>
<proteinExistence type="inferred from homology"/>
<dbReference type="RefSeq" id="WP_108718416.1">
    <property type="nucleotide sequence ID" value="NZ_DAMDJA010000095.1"/>
</dbReference>
<reference evidence="2 3" key="1">
    <citation type="submission" date="2019-06" db="EMBL/GenBank/DDBJ databases">
        <title>Draft genome sequence of Miniimonas arenae KCTC 19750T isolated from sea sand.</title>
        <authorList>
            <person name="Park S.-J."/>
        </authorList>
    </citation>
    <scope>NUCLEOTIDE SEQUENCE [LARGE SCALE GENOMIC DNA]</scope>
    <source>
        <strain evidence="2 3">KCTC 19750</strain>
    </source>
</reference>
<dbReference type="AlphaFoldDB" id="A0A5C5BF22"/>
<dbReference type="Gene3D" id="1.10.287.1060">
    <property type="entry name" value="ESAT-6-like"/>
    <property type="match status" value="1"/>
</dbReference>
<dbReference type="InterPro" id="IPR010310">
    <property type="entry name" value="T7SS_ESAT-6-like"/>
</dbReference>